<dbReference type="InterPro" id="IPR025996">
    <property type="entry name" value="MT1864/Rv1816-like_C"/>
</dbReference>
<comment type="caution">
    <text evidence="6">The sequence shown here is derived from an EMBL/GenBank/DDBJ whole genome shotgun (WGS) entry which is preliminary data.</text>
</comment>
<dbReference type="PROSITE" id="PS50977">
    <property type="entry name" value="HTH_TETR_2"/>
    <property type="match status" value="1"/>
</dbReference>
<dbReference type="SUPFAM" id="SSF46689">
    <property type="entry name" value="Homeodomain-like"/>
    <property type="match status" value="1"/>
</dbReference>
<proteinExistence type="predicted"/>
<dbReference type="Pfam" id="PF00440">
    <property type="entry name" value="TetR_N"/>
    <property type="match status" value="1"/>
</dbReference>
<evidence type="ECO:0000256" key="4">
    <source>
        <dbReference type="PROSITE-ProRule" id="PRU00335"/>
    </source>
</evidence>
<sequence>MNTTLTHAETAGTGDLRERLVLEATTILEAQGLEALTLRAVAGAAGVSHMAPYRHFTDKDSLLAAVAERGFRALSADMGAAATGESETAARLRAFGLTYLDFARRRPALYRLMFGPTLAGKPQFAGLAQAGGEAFAHCAQAVATLKRERGAAPGADTQALAIATWSLVHGLAMLLIDGRLPLPDDARAQDALIGEVLALHGKALG</sequence>
<feature type="DNA-binding region" description="H-T-H motif" evidence="4">
    <location>
        <begin position="37"/>
        <end position="56"/>
    </location>
</feature>
<dbReference type="PANTHER" id="PTHR30055:SF234">
    <property type="entry name" value="HTH-TYPE TRANSCRIPTIONAL REGULATOR BETI"/>
    <property type="match status" value="1"/>
</dbReference>
<dbReference type="EMBL" id="JBHSOG010000068">
    <property type="protein sequence ID" value="MFC5771013.1"/>
    <property type="molecule type" value="Genomic_DNA"/>
</dbReference>
<dbReference type="PANTHER" id="PTHR30055">
    <property type="entry name" value="HTH-TYPE TRANSCRIPTIONAL REGULATOR RUTR"/>
    <property type="match status" value="1"/>
</dbReference>
<dbReference type="InterPro" id="IPR009057">
    <property type="entry name" value="Homeodomain-like_sf"/>
</dbReference>
<dbReference type="Pfam" id="PF13305">
    <property type="entry name" value="TetR_C_33"/>
    <property type="match status" value="1"/>
</dbReference>
<keyword evidence="7" id="KW-1185">Reference proteome</keyword>
<evidence type="ECO:0000259" key="5">
    <source>
        <dbReference type="PROSITE" id="PS50977"/>
    </source>
</evidence>
<dbReference type="Gene3D" id="1.10.357.10">
    <property type="entry name" value="Tetracycline Repressor, domain 2"/>
    <property type="match status" value="1"/>
</dbReference>
<dbReference type="InterPro" id="IPR050109">
    <property type="entry name" value="HTH-type_TetR-like_transc_reg"/>
</dbReference>
<dbReference type="SUPFAM" id="SSF48498">
    <property type="entry name" value="Tetracyclin repressor-like, C-terminal domain"/>
    <property type="match status" value="1"/>
</dbReference>
<keyword evidence="2 4" id="KW-0238">DNA-binding</keyword>
<dbReference type="Proteomes" id="UP001595974">
    <property type="component" value="Unassembled WGS sequence"/>
</dbReference>
<evidence type="ECO:0000313" key="7">
    <source>
        <dbReference type="Proteomes" id="UP001595974"/>
    </source>
</evidence>
<keyword evidence="1" id="KW-0805">Transcription regulation</keyword>
<keyword evidence="3" id="KW-0804">Transcription</keyword>
<evidence type="ECO:0000256" key="3">
    <source>
        <dbReference type="ARBA" id="ARBA00023163"/>
    </source>
</evidence>
<feature type="domain" description="HTH tetR-type" evidence="5">
    <location>
        <begin position="14"/>
        <end position="74"/>
    </location>
</feature>
<dbReference type="RefSeq" id="WP_194270374.1">
    <property type="nucleotide sequence ID" value="NZ_JBHSOG010000068.1"/>
</dbReference>
<gene>
    <name evidence="6" type="ORF">ACFPTN_16660</name>
</gene>
<dbReference type="PRINTS" id="PR00455">
    <property type="entry name" value="HTHTETR"/>
</dbReference>
<evidence type="ECO:0000256" key="1">
    <source>
        <dbReference type="ARBA" id="ARBA00023015"/>
    </source>
</evidence>
<name>A0ABW1AUP4_9RHOO</name>
<reference evidence="7" key="1">
    <citation type="journal article" date="2019" name="Int. J. Syst. Evol. Microbiol.">
        <title>The Global Catalogue of Microorganisms (GCM) 10K type strain sequencing project: providing services to taxonomists for standard genome sequencing and annotation.</title>
        <authorList>
            <consortium name="The Broad Institute Genomics Platform"/>
            <consortium name="The Broad Institute Genome Sequencing Center for Infectious Disease"/>
            <person name="Wu L."/>
            <person name="Ma J."/>
        </authorList>
    </citation>
    <scope>NUCLEOTIDE SEQUENCE [LARGE SCALE GENOMIC DNA]</scope>
    <source>
        <strain evidence="7">SHR3</strain>
    </source>
</reference>
<organism evidence="6 7">
    <name type="scientific">Thauera sinica</name>
    <dbReference type="NCBI Taxonomy" id="2665146"/>
    <lineage>
        <taxon>Bacteria</taxon>
        <taxon>Pseudomonadati</taxon>
        <taxon>Pseudomonadota</taxon>
        <taxon>Betaproteobacteria</taxon>
        <taxon>Rhodocyclales</taxon>
        <taxon>Zoogloeaceae</taxon>
        <taxon>Thauera</taxon>
    </lineage>
</organism>
<protein>
    <submittedName>
        <fullName evidence="6">TetR/AcrR family transcriptional regulator</fullName>
    </submittedName>
</protein>
<accession>A0ABW1AUP4</accession>
<dbReference type="InterPro" id="IPR001647">
    <property type="entry name" value="HTH_TetR"/>
</dbReference>
<evidence type="ECO:0000313" key="6">
    <source>
        <dbReference type="EMBL" id="MFC5771013.1"/>
    </source>
</evidence>
<dbReference type="InterPro" id="IPR036271">
    <property type="entry name" value="Tet_transcr_reg_TetR-rel_C_sf"/>
</dbReference>
<evidence type="ECO:0000256" key="2">
    <source>
        <dbReference type="ARBA" id="ARBA00023125"/>
    </source>
</evidence>